<dbReference type="RefSeq" id="WP_158193240.1">
    <property type="nucleotide sequence ID" value="NZ_CP046908.1"/>
</dbReference>
<keyword evidence="4" id="KW-0472">Membrane</keyword>
<dbReference type="OrthoDB" id="8117189at2"/>
<evidence type="ECO:0000256" key="4">
    <source>
        <dbReference type="ARBA" id="ARBA00022475"/>
    </source>
</evidence>
<evidence type="ECO:0000256" key="6">
    <source>
        <dbReference type="ARBA" id="ARBA00025321"/>
    </source>
</evidence>
<gene>
    <name evidence="8" type="ORF">GH266_06930</name>
</gene>
<sequence length="136" mass="15469">MRFRHTCAAAAIAVASMIGFGAGAPAEAATAGNAARALAPIIDVAPDARQGGLVEKTWHRGRPHRVRPRHRWRPRYRWGPPVYAPRPRYRVPPRARGLPRAHYAWCNQRYRSYRASDNSFQPYNGPRRLCISPYIR</sequence>
<keyword evidence="4" id="KW-1003">Cell membrane</keyword>
<dbReference type="KEGG" id="siw:GH266_06930"/>
<evidence type="ECO:0000256" key="5">
    <source>
        <dbReference type="ARBA" id="ARBA00022734"/>
    </source>
</evidence>
<evidence type="ECO:0000256" key="1">
    <source>
        <dbReference type="ARBA" id="ARBA00004167"/>
    </source>
</evidence>
<dbReference type="Pfam" id="PF07886">
    <property type="entry name" value="BA14K"/>
    <property type="match status" value="1"/>
</dbReference>
<keyword evidence="5" id="KW-0430">Lectin</keyword>
<comment type="similarity">
    <text evidence="2">Belongs to the BA14k family.</text>
</comment>
<dbReference type="GO" id="GO:0016020">
    <property type="term" value="C:membrane"/>
    <property type="evidence" value="ECO:0007669"/>
    <property type="project" value="UniProtKB-SubCell"/>
</dbReference>
<proteinExistence type="inferred from homology"/>
<comment type="function">
    <text evidence="6">Has immunoglobulin-binding and hemagglutination properties, and can bind to mannose. Essential for virulence. May be involved in LPS biosynthesis or polysaccharide transport.</text>
</comment>
<dbReference type="AlphaFoldDB" id="A0A857C5S4"/>
<evidence type="ECO:0000256" key="3">
    <source>
        <dbReference type="ARBA" id="ARBA00020552"/>
    </source>
</evidence>
<feature type="signal peptide" evidence="7">
    <location>
        <begin position="1"/>
        <end position="28"/>
    </location>
</feature>
<evidence type="ECO:0000256" key="7">
    <source>
        <dbReference type="SAM" id="SignalP"/>
    </source>
</evidence>
<reference evidence="8 9" key="1">
    <citation type="submission" date="2019-12" db="EMBL/GenBank/DDBJ databases">
        <title>The genome of Stappia indica PHM037.</title>
        <authorList>
            <person name="Kacar D."/>
            <person name="Galan B."/>
            <person name="Canedo L."/>
            <person name="Rodriguez P."/>
            <person name="de la Calle F."/>
            <person name="Garcia J.L."/>
        </authorList>
    </citation>
    <scope>NUCLEOTIDE SEQUENCE [LARGE SCALE GENOMIC DNA]</scope>
    <source>
        <strain evidence="8 9">PHM037</strain>
    </source>
</reference>
<organism evidence="8 9">
    <name type="scientific">Stappia indica</name>
    <dbReference type="NCBI Taxonomy" id="538381"/>
    <lineage>
        <taxon>Bacteria</taxon>
        <taxon>Pseudomonadati</taxon>
        <taxon>Pseudomonadota</taxon>
        <taxon>Alphaproteobacteria</taxon>
        <taxon>Hyphomicrobiales</taxon>
        <taxon>Stappiaceae</taxon>
        <taxon>Stappia</taxon>
    </lineage>
</organism>
<dbReference type="EMBL" id="CP046908">
    <property type="protein sequence ID" value="QGZ34264.1"/>
    <property type="molecule type" value="Genomic_DNA"/>
</dbReference>
<comment type="subcellular location">
    <subcellularLocation>
        <location evidence="1">Membrane</location>
        <topology evidence="1">Single-pass membrane protein</topology>
    </subcellularLocation>
</comment>
<evidence type="ECO:0000313" key="9">
    <source>
        <dbReference type="Proteomes" id="UP000435648"/>
    </source>
</evidence>
<dbReference type="InterPro" id="IPR012413">
    <property type="entry name" value="BA14K"/>
</dbReference>
<evidence type="ECO:0000313" key="8">
    <source>
        <dbReference type="EMBL" id="QGZ34264.1"/>
    </source>
</evidence>
<dbReference type="GO" id="GO:0030246">
    <property type="term" value="F:carbohydrate binding"/>
    <property type="evidence" value="ECO:0007669"/>
    <property type="project" value="UniProtKB-KW"/>
</dbReference>
<name>A0A857C5S4_9HYPH</name>
<feature type="chain" id="PRO_5033049539" description="Lectin-like protein BA14k" evidence="7">
    <location>
        <begin position="29"/>
        <end position="136"/>
    </location>
</feature>
<dbReference type="Proteomes" id="UP000435648">
    <property type="component" value="Chromosome"/>
</dbReference>
<protein>
    <recommendedName>
        <fullName evidence="3">Lectin-like protein BA14k</fullName>
    </recommendedName>
</protein>
<accession>A0A857C5S4</accession>
<keyword evidence="7" id="KW-0732">Signal</keyword>
<evidence type="ECO:0000256" key="2">
    <source>
        <dbReference type="ARBA" id="ARBA00010270"/>
    </source>
</evidence>